<evidence type="ECO:0000313" key="2">
    <source>
        <dbReference type="EMBL" id="GAB32437.1"/>
    </source>
</evidence>
<feature type="region of interest" description="Disordered" evidence="1">
    <location>
        <begin position="61"/>
        <end position="132"/>
    </location>
</feature>
<protein>
    <submittedName>
        <fullName evidence="2">Uncharacterized protein</fullName>
    </submittedName>
</protein>
<evidence type="ECO:0000256" key="1">
    <source>
        <dbReference type="SAM" id="MobiDB-lite"/>
    </source>
</evidence>
<dbReference type="AlphaFoldDB" id="H5TG29"/>
<feature type="compositionally biased region" description="Low complexity" evidence="1">
    <location>
        <begin position="111"/>
        <end position="126"/>
    </location>
</feature>
<accession>H5TG29</accession>
<sequence>MVRGGGQDHSETAVRSRSGVTWLVRVIAATTLCSVFAAGATGNGTAAVVATQAAHQQQVATSVAQKKAKPTPKPAETYDERLNRIAESKRSLLATPRRTWVRKPPASAQNSRRCQSSTTPCSSPSCRRFRRS</sequence>
<name>H5TG29_GORO1</name>
<dbReference type="Proteomes" id="UP000005038">
    <property type="component" value="Unassembled WGS sequence"/>
</dbReference>
<evidence type="ECO:0000313" key="3">
    <source>
        <dbReference type="Proteomes" id="UP000005038"/>
    </source>
</evidence>
<comment type="caution">
    <text evidence="2">The sequence shown here is derived from an EMBL/GenBank/DDBJ whole genome shotgun (WGS) entry which is preliminary data.</text>
</comment>
<reference evidence="2" key="1">
    <citation type="submission" date="2012-02" db="EMBL/GenBank/DDBJ databases">
        <title>Whole genome shotgun sequence of Gordonia otitidis NBRC 100426.</title>
        <authorList>
            <person name="Yoshida I."/>
            <person name="Hosoyama A."/>
            <person name="Tsuchikane K."/>
            <person name="Katsumata H."/>
            <person name="Yamazaki S."/>
            <person name="Fujita N."/>
        </authorList>
    </citation>
    <scope>NUCLEOTIDE SEQUENCE [LARGE SCALE GENOMIC DNA]</scope>
    <source>
        <strain evidence="2">NBRC 100426</strain>
    </source>
</reference>
<organism evidence="2 3">
    <name type="scientific">Gordonia otitidis (strain DSM 44809 / CCUG 52243 / JCM 12355 / NBRC 100426 / IFM 10032)</name>
    <dbReference type="NCBI Taxonomy" id="1108044"/>
    <lineage>
        <taxon>Bacteria</taxon>
        <taxon>Bacillati</taxon>
        <taxon>Actinomycetota</taxon>
        <taxon>Actinomycetes</taxon>
        <taxon>Mycobacteriales</taxon>
        <taxon>Gordoniaceae</taxon>
        <taxon>Gordonia</taxon>
    </lineage>
</organism>
<dbReference type="STRING" id="1108044.GOOTI_006_00050"/>
<feature type="compositionally biased region" description="Basic and acidic residues" evidence="1">
    <location>
        <begin position="76"/>
        <end position="90"/>
    </location>
</feature>
<dbReference type="EMBL" id="BAFB01000006">
    <property type="protein sequence ID" value="GAB32437.1"/>
    <property type="molecule type" value="Genomic_DNA"/>
</dbReference>
<gene>
    <name evidence="2" type="ORF">GOOTI_006_00050</name>
</gene>
<proteinExistence type="predicted"/>
<keyword evidence="3" id="KW-1185">Reference proteome</keyword>